<protein>
    <submittedName>
        <fullName evidence="2">Uncharacterized protein</fullName>
    </submittedName>
</protein>
<proteinExistence type="predicted"/>
<keyword evidence="3" id="KW-1185">Reference proteome</keyword>
<comment type="caution">
    <text evidence="2">The sequence shown here is derived from an EMBL/GenBank/DDBJ whole genome shotgun (WGS) entry which is preliminary data.</text>
</comment>
<gene>
    <name evidence="2" type="ORF">N7460_011356</name>
</gene>
<dbReference type="Proteomes" id="UP001219568">
    <property type="component" value="Unassembled WGS sequence"/>
</dbReference>
<accession>A0AAD6I1L3</accession>
<keyword evidence="1" id="KW-0732">Signal</keyword>
<feature type="chain" id="PRO_5041970438" evidence="1">
    <location>
        <begin position="18"/>
        <end position="73"/>
    </location>
</feature>
<evidence type="ECO:0000313" key="3">
    <source>
        <dbReference type="Proteomes" id="UP001219568"/>
    </source>
</evidence>
<dbReference type="EMBL" id="JAQJZL010000015">
    <property type="protein sequence ID" value="KAJ6026539.1"/>
    <property type="molecule type" value="Genomic_DNA"/>
</dbReference>
<dbReference type="AlphaFoldDB" id="A0AAD6I1L3"/>
<reference evidence="2" key="1">
    <citation type="journal article" date="2023" name="IMA Fungus">
        <title>Comparative genomic study of the Penicillium genus elucidates a diverse pangenome and 15 lateral gene transfer events.</title>
        <authorList>
            <person name="Petersen C."/>
            <person name="Sorensen T."/>
            <person name="Nielsen M.R."/>
            <person name="Sondergaard T.E."/>
            <person name="Sorensen J.L."/>
            <person name="Fitzpatrick D.A."/>
            <person name="Frisvad J.C."/>
            <person name="Nielsen K.L."/>
        </authorList>
    </citation>
    <scope>NUCLEOTIDE SEQUENCE</scope>
    <source>
        <strain evidence="2">IBT 15450</strain>
    </source>
</reference>
<reference evidence="2" key="2">
    <citation type="submission" date="2023-01" db="EMBL/GenBank/DDBJ databases">
        <authorList>
            <person name="Petersen C."/>
        </authorList>
    </citation>
    <scope>NUCLEOTIDE SEQUENCE</scope>
    <source>
        <strain evidence="2">IBT 15450</strain>
    </source>
</reference>
<organism evidence="2 3">
    <name type="scientific">Penicillium canescens</name>
    <dbReference type="NCBI Taxonomy" id="5083"/>
    <lineage>
        <taxon>Eukaryota</taxon>
        <taxon>Fungi</taxon>
        <taxon>Dikarya</taxon>
        <taxon>Ascomycota</taxon>
        <taxon>Pezizomycotina</taxon>
        <taxon>Eurotiomycetes</taxon>
        <taxon>Eurotiomycetidae</taxon>
        <taxon>Eurotiales</taxon>
        <taxon>Aspergillaceae</taxon>
        <taxon>Penicillium</taxon>
    </lineage>
</organism>
<evidence type="ECO:0000256" key="1">
    <source>
        <dbReference type="SAM" id="SignalP"/>
    </source>
</evidence>
<evidence type="ECO:0000313" key="2">
    <source>
        <dbReference type="EMBL" id="KAJ6026539.1"/>
    </source>
</evidence>
<sequence length="73" mass="8009">MKLSMVTIAMSASLALATPLNRRSDEFTKRALTAEEADEITRRALNAQQIGDKRAFAGEDGVYITKSGAMDFR</sequence>
<name>A0AAD6I1L3_PENCN</name>
<feature type="signal peptide" evidence="1">
    <location>
        <begin position="1"/>
        <end position="17"/>
    </location>
</feature>